<name>A0ABQ1L7F6_9RHOB</name>
<accession>A0ABQ1L7F6</accession>
<sequence>MSILANQMSAADTAVEVLTIPTGRRTTFNINAVNTGSDIATVTLYAASRDAVRVTGLAVTHGGASYVAIPDVTLEGGGGTGATATARMIADSMTLVDAGTGYSVGDALSVAVTDQTAAVITVTDVDGAGAIQAAELTFGGDYGVLPESPAVVTGGSGSGATFVLTFAVLSLTLTNPGTGFSEPPTVSFSSGTATGETGIDIVLEPKHIFEHAVALNPGGIIYRTALILGPGDRLYAQADTDTVALTAWGVSALI</sequence>
<proteinExistence type="predicted"/>
<comment type="caution">
    <text evidence="1">The sequence shown here is derived from an EMBL/GenBank/DDBJ whole genome shotgun (WGS) entry which is preliminary data.</text>
</comment>
<protein>
    <submittedName>
        <fullName evidence="1">Uncharacterized protein</fullName>
    </submittedName>
</protein>
<dbReference type="RefSeq" id="WP_188483907.1">
    <property type="nucleotide sequence ID" value="NZ_BMFC01000016.1"/>
</dbReference>
<organism evidence="1 2">
    <name type="scientific">Marivita lacus</name>
    <dbReference type="NCBI Taxonomy" id="1323742"/>
    <lineage>
        <taxon>Bacteria</taxon>
        <taxon>Pseudomonadati</taxon>
        <taxon>Pseudomonadota</taxon>
        <taxon>Alphaproteobacteria</taxon>
        <taxon>Rhodobacterales</taxon>
        <taxon>Roseobacteraceae</taxon>
        <taxon>Marivita</taxon>
    </lineage>
</organism>
<reference evidence="2" key="1">
    <citation type="journal article" date="2019" name="Int. J. Syst. Evol. Microbiol.">
        <title>The Global Catalogue of Microorganisms (GCM) 10K type strain sequencing project: providing services to taxonomists for standard genome sequencing and annotation.</title>
        <authorList>
            <consortium name="The Broad Institute Genomics Platform"/>
            <consortium name="The Broad Institute Genome Sequencing Center for Infectious Disease"/>
            <person name="Wu L."/>
            <person name="Ma J."/>
        </authorList>
    </citation>
    <scope>NUCLEOTIDE SEQUENCE [LARGE SCALE GENOMIC DNA]</scope>
    <source>
        <strain evidence="2">CGMCC 1.12478</strain>
    </source>
</reference>
<keyword evidence="2" id="KW-1185">Reference proteome</keyword>
<evidence type="ECO:0000313" key="1">
    <source>
        <dbReference type="EMBL" id="GGC19656.1"/>
    </source>
</evidence>
<gene>
    <name evidence="1" type="ORF">GCM10011363_40450</name>
</gene>
<evidence type="ECO:0000313" key="2">
    <source>
        <dbReference type="Proteomes" id="UP000645462"/>
    </source>
</evidence>
<dbReference type="EMBL" id="BMFC01000016">
    <property type="protein sequence ID" value="GGC19656.1"/>
    <property type="molecule type" value="Genomic_DNA"/>
</dbReference>
<dbReference type="Proteomes" id="UP000645462">
    <property type="component" value="Unassembled WGS sequence"/>
</dbReference>